<reference evidence="1 2" key="1">
    <citation type="submission" date="2016-07" db="EMBL/GenBank/DDBJ databases">
        <title>Caryophanon tenue genome sequencing.</title>
        <authorList>
            <person name="Verma A."/>
            <person name="Pal Y."/>
            <person name="Krishnamurthi S."/>
        </authorList>
    </citation>
    <scope>NUCLEOTIDE SEQUENCE [LARGE SCALE GENOMIC DNA]</scope>
    <source>
        <strain evidence="1 2">DSM 14152</strain>
    </source>
</reference>
<dbReference type="AlphaFoldDB" id="A0A1C0YHT3"/>
<name>A0A1C0YHT3_9BACL</name>
<evidence type="ECO:0000313" key="1">
    <source>
        <dbReference type="EMBL" id="OCS86679.1"/>
    </source>
</evidence>
<sequence length="96" mass="11216">MQANIPLIVSGQRALFLALSKNTKAVYANIENQTLIWTVYFDEVPTEEEIDRLSIAATEIIADFPEVRHCEEQYITHPSTLHVQHEPYYHWLYARL</sequence>
<dbReference type="InterPro" id="IPR058702">
    <property type="entry name" value="MafI2-like"/>
</dbReference>
<organism evidence="1 2">
    <name type="scientific">Caryophanon tenue</name>
    <dbReference type="NCBI Taxonomy" id="33978"/>
    <lineage>
        <taxon>Bacteria</taxon>
        <taxon>Bacillati</taxon>
        <taxon>Bacillota</taxon>
        <taxon>Bacilli</taxon>
        <taxon>Bacillales</taxon>
        <taxon>Caryophanaceae</taxon>
        <taxon>Caryophanon</taxon>
    </lineage>
</organism>
<dbReference type="RefSeq" id="WP_066544557.1">
    <property type="nucleotide sequence ID" value="NZ_MASJ01000009.1"/>
</dbReference>
<dbReference type="Proteomes" id="UP000093199">
    <property type="component" value="Unassembled WGS sequence"/>
</dbReference>
<gene>
    <name evidence="1" type="ORF">A6M13_12770</name>
</gene>
<dbReference type="STRING" id="33978.A6M13_12770"/>
<accession>A0A1C0YHT3</accession>
<dbReference type="EMBL" id="MASJ01000009">
    <property type="protein sequence ID" value="OCS86679.1"/>
    <property type="molecule type" value="Genomic_DNA"/>
</dbReference>
<keyword evidence="2" id="KW-1185">Reference proteome</keyword>
<comment type="caution">
    <text evidence="1">The sequence shown here is derived from an EMBL/GenBank/DDBJ whole genome shotgun (WGS) entry which is preliminary data.</text>
</comment>
<evidence type="ECO:0000313" key="2">
    <source>
        <dbReference type="Proteomes" id="UP000093199"/>
    </source>
</evidence>
<protein>
    <submittedName>
        <fullName evidence="1">Uncharacterized protein</fullName>
    </submittedName>
</protein>
<dbReference type="OrthoDB" id="2736524at2"/>
<dbReference type="Pfam" id="PF26541">
    <property type="entry name" value="MafI2"/>
    <property type="match status" value="1"/>
</dbReference>
<proteinExistence type="predicted"/>